<dbReference type="Gene3D" id="1.10.510.10">
    <property type="entry name" value="Transferase(Phosphotransferase) domain 1"/>
    <property type="match status" value="1"/>
</dbReference>
<dbReference type="EC" id="2.7.11.1" evidence="3"/>
<evidence type="ECO:0000256" key="9">
    <source>
        <dbReference type="ARBA" id="ARBA00048679"/>
    </source>
</evidence>
<sequence length="446" mass="51405">MGFFDGCRPDQRFTIDRKYFDHCVVNDWDQRRVVTVFTSWAEQDDDFILDILARHIDDIPADAVLVSVSQEGDLLSCSSDVAEDRTMIPFYPSARDFPAEVQRIKRSDLTEIDRLGIQTDLTTYKSERNPGQVKRVAFKYYMNEPQVPIFWHELNCVLRIPKHPNIVPFDSLVIDTIDGEARVVGFTAPFIEGGTVQDNTERTFKLKYLKQLLEVIDYLNLKHGIVHGDICPWNLLINPDTDDLQIFDFNMAAKLGWEGDTSDEGQGAFAFDEHRNDVKCAVFTLYEVITRDLHYRHEYYPHELDTSMVLETDHWEKHPDVHLDADVPEYRRLLQGWLEERTETDKHVVHFSQLPDALDWPPLPVFPAVHDGEPRAAHMRQEMNFWGAGFLRWQRPGSRGLPLSRGQRLLATGAVVENDTAVEETISDDSCDVVVNDDVLCHMRSS</sequence>
<evidence type="ECO:0000313" key="12">
    <source>
        <dbReference type="Proteomes" id="UP000283895"/>
    </source>
</evidence>
<dbReference type="EMBL" id="LKEA01000077">
    <property type="protein sequence ID" value="ROV88644.1"/>
    <property type="molecule type" value="Genomic_DNA"/>
</dbReference>
<dbReference type="PROSITE" id="PS50011">
    <property type="entry name" value="PROTEIN_KINASE_DOM"/>
    <property type="match status" value="1"/>
</dbReference>
<evidence type="ECO:0000256" key="1">
    <source>
        <dbReference type="ARBA" id="ARBA00003747"/>
    </source>
</evidence>
<dbReference type="OrthoDB" id="4062651at2759"/>
<feature type="domain" description="Protein kinase" evidence="10">
    <location>
        <begin position="109"/>
        <end position="446"/>
    </location>
</feature>
<dbReference type="SUPFAM" id="SSF56112">
    <property type="entry name" value="Protein kinase-like (PK-like)"/>
    <property type="match status" value="1"/>
</dbReference>
<evidence type="ECO:0000256" key="4">
    <source>
        <dbReference type="ARBA" id="ARBA00013948"/>
    </source>
</evidence>
<evidence type="ECO:0000256" key="8">
    <source>
        <dbReference type="ARBA" id="ARBA00047899"/>
    </source>
</evidence>
<dbReference type="InterPro" id="IPR011009">
    <property type="entry name" value="Kinase-like_dom_sf"/>
</dbReference>
<comment type="caution">
    <text evidence="11">The sequence shown here is derived from an EMBL/GenBank/DDBJ whole genome shotgun (WGS) entry which is preliminary data.</text>
</comment>
<dbReference type="SMART" id="SM00220">
    <property type="entry name" value="S_TKc"/>
    <property type="match status" value="1"/>
</dbReference>
<gene>
    <name evidence="11" type="ORF">VMCG_10325</name>
</gene>
<evidence type="ECO:0000256" key="7">
    <source>
        <dbReference type="ARBA" id="ARBA00033194"/>
    </source>
</evidence>
<evidence type="ECO:0000256" key="5">
    <source>
        <dbReference type="ARBA" id="ARBA00019973"/>
    </source>
</evidence>
<evidence type="ECO:0000313" key="11">
    <source>
        <dbReference type="EMBL" id="ROV88644.1"/>
    </source>
</evidence>
<evidence type="ECO:0000256" key="2">
    <source>
        <dbReference type="ARBA" id="ARBA00011534"/>
    </source>
</evidence>
<comment type="subunit">
    <text evidence="2">Component of the EKC/KEOPS complex composed of at least BUD32, CGI121, GON7, KAE1 and PCC1; the whole complex dimerizes.</text>
</comment>
<dbReference type="STRING" id="356882.A0A423VCH0"/>
<reference evidence="11 12" key="1">
    <citation type="submission" date="2015-09" db="EMBL/GenBank/DDBJ databases">
        <title>Host preference determinants of Valsa canker pathogens revealed by comparative genomics.</title>
        <authorList>
            <person name="Yin Z."/>
            <person name="Huang L."/>
        </authorList>
    </citation>
    <scope>NUCLEOTIDE SEQUENCE [LARGE SCALE GENOMIC DNA]</scope>
    <source>
        <strain evidence="11 12">03-1</strain>
    </source>
</reference>
<dbReference type="InterPro" id="IPR008266">
    <property type="entry name" value="Tyr_kinase_AS"/>
</dbReference>
<dbReference type="Proteomes" id="UP000283895">
    <property type="component" value="Unassembled WGS sequence"/>
</dbReference>
<name>A0A423VCH0_9PEZI</name>
<comment type="function">
    <text evidence="1">Component of the EKC/KEOPS complex that is required for the formation of a threonylcarbamoyl group on adenosine at position 37 (t(6)A37) in tRNAs that read codons beginning with adenine. The complex is probably involved in the transfer of the threonylcarbamoyl moiety of threonylcarbamoyl-AMP (TC-AMP) to the N6 group of A37. BUD32 has ATPase activity in the context of the EKC/KEOPS complex and likely plays a supporting role to the catalytic subunit KAE1. The EKC/KEOPS complex also promotes both telomere uncapping and telomere elongation. The complex is required for efficient recruitment of transcriptional coactivators.</text>
</comment>
<evidence type="ECO:0000259" key="10">
    <source>
        <dbReference type="PROSITE" id="PS50011"/>
    </source>
</evidence>
<dbReference type="InterPro" id="IPR000719">
    <property type="entry name" value="Prot_kinase_dom"/>
</dbReference>
<accession>A0A423VCH0</accession>
<organism evidence="11 12">
    <name type="scientific">Cytospora schulzeri</name>
    <dbReference type="NCBI Taxonomy" id="448051"/>
    <lineage>
        <taxon>Eukaryota</taxon>
        <taxon>Fungi</taxon>
        <taxon>Dikarya</taxon>
        <taxon>Ascomycota</taxon>
        <taxon>Pezizomycotina</taxon>
        <taxon>Sordariomycetes</taxon>
        <taxon>Sordariomycetidae</taxon>
        <taxon>Diaporthales</taxon>
        <taxon>Cytosporaceae</taxon>
        <taxon>Cytospora</taxon>
    </lineage>
</organism>
<evidence type="ECO:0000256" key="3">
    <source>
        <dbReference type="ARBA" id="ARBA00012513"/>
    </source>
</evidence>
<keyword evidence="12" id="KW-1185">Reference proteome</keyword>
<dbReference type="GO" id="GO:0005524">
    <property type="term" value="F:ATP binding"/>
    <property type="evidence" value="ECO:0007669"/>
    <property type="project" value="InterPro"/>
</dbReference>
<comment type="catalytic activity">
    <reaction evidence="9">
        <text>L-seryl-[protein] + ATP = O-phospho-L-seryl-[protein] + ADP + H(+)</text>
        <dbReference type="Rhea" id="RHEA:17989"/>
        <dbReference type="Rhea" id="RHEA-COMP:9863"/>
        <dbReference type="Rhea" id="RHEA-COMP:11604"/>
        <dbReference type="ChEBI" id="CHEBI:15378"/>
        <dbReference type="ChEBI" id="CHEBI:29999"/>
        <dbReference type="ChEBI" id="CHEBI:30616"/>
        <dbReference type="ChEBI" id="CHEBI:83421"/>
        <dbReference type="ChEBI" id="CHEBI:456216"/>
        <dbReference type="EC" id="2.7.11.1"/>
    </reaction>
</comment>
<dbReference type="PROSITE" id="PS00109">
    <property type="entry name" value="PROTEIN_KINASE_TYR"/>
    <property type="match status" value="1"/>
</dbReference>
<comment type="catalytic activity">
    <reaction evidence="8">
        <text>L-threonyl-[protein] + ATP = O-phospho-L-threonyl-[protein] + ADP + H(+)</text>
        <dbReference type="Rhea" id="RHEA:46608"/>
        <dbReference type="Rhea" id="RHEA-COMP:11060"/>
        <dbReference type="Rhea" id="RHEA-COMP:11605"/>
        <dbReference type="ChEBI" id="CHEBI:15378"/>
        <dbReference type="ChEBI" id="CHEBI:30013"/>
        <dbReference type="ChEBI" id="CHEBI:30616"/>
        <dbReference type="ChEBI" id="CHEBI:61977"/>
        <dbReference type="ChEBI" id="CHEBI:456216"/>
        <dbReference type="EC" id="2.7.11.1"/>
    </reaction>
</comment>
<evidence type="ECO:0000256" key="6">
    <source>
        <dbReference type="ARBA" id="ARBA00030980"/>
    </source>
</evidence>
<dbReference type="GO" id="GO:0004674">
    <property type="term" value="F:protein serine/threonine kinase activity"/>
    <property type="evidence" value="ECO:0007669"/>
    <property type="project" value="UniProtKB-EC"/>
</dbReference>
<protein>
    <recommendedName>
        <fullName evidence="5">EKC/KEOPS complex subunit BUD32</fullName>
        <ecNumber evidence="3">2.7.11.1</ecNumber>
    </recommendedName>
    <alternativeName>
        <fullName evidence="6 7">Atypical Serine/threonine protein kinase BUD32</fullName>
    </alternativeName>
    <alternativeName>
        <fullName evidence="4">EKC/KEOPS complex subunit bud32</fullName>
    </alternativeName>
</protein>
<dbReference type="Pfam" id="PF00069">
    <property type="entry name" value="Pkinase"/>
    <property type="match status" value="1"/>
</dbReference>
<dbReference type="AlphaFoldDB" id="A0A423VCH0"/>
<proteinExistence type="predicted"/>